<evidence type="ECO:0000313" key="2">
    <source>
        <dbReference type="Proteomes" id="UP000304953"/>
    </source>
</evidence>
<name>A0AC61RZX8_9FIRM</name>
<protein>
    <submittedName>
        <fullName evidence="1">Uncharacterized protein</fullName>
    </submittedName>
</protein>
<accession>A0AC61RZX8</accession>
<evidence type="ECO:0000313" key="1">
    <source>
        <dbReference type="EMBL" id="TGY97142.1"/>
    </source>
</evidence>
<keyword evidence="2" id="KW-1185">Reference proteome</keyword>
<gene>
    <name evidence="1" type="ORF">E5329_06770</name>
</gene>
<reference evidence="1" key="1">
    <citation type="submission" date="2019-04" db="EMBL/GenBank/DDBJ databases">
        <title>Microbes associate with the intestines of laboratory mice.</title>
        <authorList>
            <person name="Navarre W."/>
            <person name="Wong E."/>
            <person name="Huang K."/>
            <person name="Tropini C."/>
            <person name="Ng K."/>
            <person name="Yu B."/>
        </authorList>
    </citation>
    <scope>NUCLEOTIDE SEQUENCE</scope>
    <source>
        <strain evidence="1">NM01_1-7b</strain>
    </source>
</reference>
<dbReference type="EMBL" id="SRYA01000010">
    <property type="protein sequence ID" value="TGY97142.1"/>
    <property type="molecule type" value="Genomic_DNA"/>
</dbReference>
<organism evidence="1 2">
    <name type="scientific">Petralouisia muris</name>
    <dbReference type="NCBI Taxonomy" id="3032872"/>
    <lineage>
        <taxon>Bacteria</taxon>
        <taxon>Bacillati</taxon>
        <taxon>Bacillota</taxon>
        <taxon>Clostridia</taxon>
        <taxon>Lachnospirales</taxon>
        <taxon>Lachnospiraceae</taxon>
        <taxon>Petralouisia</taxon>
    </lineage>
</organism>
<proteinExistence type="predicted"/>
<comment type="caution">
    <text evidence="1">The sequence shown here is derived from an EMBL/GenBank/DDBJ whole genome shotgun (WGS) entry which is preliminary data.</text>
</comment>
<dbReference type="Proteomes" id="UP000304953">
    <property type="component" value="Unassembled WGS sequence"/>
</dbReference>
<sequence>MFQAILKDKVKKIKNYSGGCPFDYRLKATLHDGEIVDIYYASDSCGILVFGDSTYEVELAEEEEFKYRDQLTDFFSKP</sequence>